<reference evidence="1 2" key="1">
    <citation type="submission" date="2019-10" db="EMBL/GenBank/DDBJ databases">
        <title>Assembly and Annotation for the nematode Trichostrongylus colubriformis.</title>
        <authorList>
            <person name="Martin J."/>
        </authorList>
    </citation>
    <scope>NUCLEOTIDE SEQUENCE [LARGE SCALE GENOMIC DNA]</scope>
    <source>
        <strain evidence="1">G859</strain>
        <tissue evidence="1">Whole worm</tissue>
    </source>
</reference>
<organism evidence="1 2">
    <name type="scientific">Trichostrongylus colubriformis</name>
    <name type="common">Black scour worm</name>
    <dbReference type="NCBI Taxonomy" id="6319"/>
    <lineage>
        <taxon>Eukaryota</taxon>
        <taxon>Metazoa</taxon>
        <taxon>Ecdysozoa</taxon>
        <taxon>Nematoda</taxon>
        <taxon>Chromadorea</taxon>
        <taxon>Rhabditida</taxon>
        <taxon>Rhabditina</taxon>
        <taxon>Rhabditomorpha</taxon>
        <taxon>Strongyloidea</taxon>
        <taxon>Trichostrongylidae</taxon>
        <taxon>Trichostrongylus</taxon>
    </lineage>
</organism>
<evidence type="ECO:0000313" key="2">
    <source>
        <dbReference type="Proteomes" id="UP001331761"/>
    </source>
</evidence>
<dbReference type="AlphaFoldDB" id="A0AAN8IIQ4"/>
<accession>A0AAN8IIQ4</accession>
<protein>
    <submittedName>
        <fullName evidence="1">Uncharacterized protein</fullName>
    </submittedName>
</protein>
<gene>
    <name evidence="1" type="ORF">GCK32_005160</name>
</gene>
<evidence type="ECO:0000313" key="1">
    <source>
        <dbReference type="EMBL" id="KAK5976199.1"/>
    </source>
</evidence>
<keyword evidence="2" id="KW-1185">Reference proteome</keyword>
<name>A0AAN8IIQ4_TRICO</name>
<sequence length="107" mass="11404">MASKPNTVPKPPKPKGQVAIRQDPAVPPAQMNAPYKVPVDINLSKQTKQEILAAVEGNNNTTSTSAPLMNVHTTPSETNIAAAAQDVHNSPVVKAFNEAERKKMASH</sequence>
<comment type="caution">
    <text evidence="1">The sequence shown here is derived from an EMBL/GenBank/DDBJ whole genome shotgun (WGS) entry which is preliminary data.</text>
</comment>
<proteinExistence type="predicted"/>
<dbReference type="Proteomes" id="UP001331761">
    <property type="component" value="Unassembled WGS sequence"/>
</dbReference>
<dbReference type="EMBL" id="WIXE01012124">
    <property type="protein sequence ID" value="KAK5976199.1"/>
    <property type="molecule type" value="Genomic_DNA"/>
</dbReference>